<dbReference type="Proteomes" id="UP000645257">
    <property type="component" value="Unassembled WGS sequence"/>
</dbReference>
<gene>
    <name evidence="6" type="ORF">GCM10011289_14980</name>
</gene>
<dbReference type="InterPro" id="IPR036271">
    <property type="entry name" value="Tet_transcr_reg_TetR-rel_C_sf"/>
</dbReference>
<keyword evidence="7" id="KW-1185">Reference proteome</keyword>
<comment type="caution">
    <text evidence="6">The sequence shown here is derived from an EMBL/GenBank/DDBJ whole genome shotgun (WGS) entry which is preliminary data.</text>
</comment>
<reference evidence="6" key="1">
    <citation type="journal article" date="2014" name="Int. J. Syst. Evol. Microbiol.">
        <title>Complete genome sequence of Corynebacterium casei LMG S-19264T (=DSM 44701T), isolated from a smear-ripened cheese.</title>
        <authorList>
            <consortium name="US DOE Joint Genome Institute (JGI-PGF)"/>
            <person name="Walter F."/>
            <person name="Albersmeier A."/>
            <person name="Kalinowski J."/>
            <person name="Ruckert C."/>
        </authorList>
    </citation>
    <scope>NUCLEOTIDE SEQUENCE</scope>
    <source>
        <strain evidence="6">KCTC 32182</strain>
    </source>
</reference>
<dbReference type="Gene3D" id="1.10.357.10">
    <property type="entry name" value="Tetracycline Repressor, domain 2"/>
    <property type="match status" value="1"/>
</dbReference>
<evidence type="ECO:0000256" key="3">
    <source>
        <dbReference type="ARBA" id="ARBA00023163"/>
    </source>
</evidence>
<dbReference type="SUPFAM" id="SSF48498">
    <property type="entry name" value="Tetracyclin repressor-like, C-terminal domain"/>
    <property type="match status" value="1"/>
</dbReference>
<dbReference type="Pfam" id="PF00440">
    <property type="entry name" value="TetR_N"/>
    <property type="match status" value="1"/>
</dbReference>
<evidence type="ECO:0000256" key="2">
    <source>
        <dbReference type="ARBA" id="ARBA00023125"/>
    </source>
</evidence>
<organism evidence="6 7">
    <name type="scientific">Paludibacterium paludis</name>
    <dbReference type="NCBI Taxonomy" id="1225769"/>
    <lineage>
        <taxon>Bacteria</taxon>
        <taxon>Pseudomonadati</taxon>
        <taxon>Pseudomonadota</taxon>
        <taxon>Betaproteobacteria</taxon>
        <taxon>Neisseriales</taxon>
        <taxon>Chromobacteriaceae</taxon>
        <taxon>Paludibacterium</taxon>
    </lineage>
</organism>
<protein>
    <submittedName>
        <fullName evidence="6">TetR family transcriptional regulator</fullName>
    </submittedName>
</protein>
<keyword evidence="1" id="KW-0805">Transcription regulation</keyword>
<dbReference type="GO" id="GO:0003677">
    <property type="term" value="F:DNA binding"/>
    <property type="evidence" value="ECO:0007669"/>
    <property type="project" value="UniProtKB-UniRule"/>
</dbReference>
<accession>A0A918P1Q6</accession>
<evidence type="ECO:0000259" key="5">
    <source>
        <dbReference type="PROSITE" id="PS50977"/>
    </source>
</evidence>
<evidence type="ECO:0000256" key="4">
    <source>
        <dbReference type="PROSITE-ProRule" id="PRU00335"/>
    </source>
</evidence>
<dbReference type="PANTHER" id="PTHR47506:SF7">
    <property type="entry name" value="TRANSCRIPTIONAL REGULATORY PROTEIN"/>
    <property type="match status" value="1"/>
</dbReference>
<dbReference type="EMBL" id="BMYX01000006">
    <property type="protein sequence ID" value="GGY12696.1"/>
    <property type="molecule type" value="Genomic_DNA"/>
</dbReference>
<evidence type="ECO:0000256" key="1">
    <source>
        <dbReference type="ARBA" id="ARBA00023015"/>
    </source>
</evidence>
<feature type="domain" description="HTH tetR-type" evidence="5">
    <location>
        <begin position="9"/>
        <end position="69"/>
    </location>
</feature>
<proteinExistence type="predicted"/>
<keyword evidence="3" id="KW-0804">Transcription</keyword>
<dbReference type="PANTHER" id="PTHR47506">
    <property type="entry name" value="TRANSCRIPTIONAL REGULATORY PROTEIN"/>
    <property type="match status" value="1"/>
</dbReference>
<feature type="DNA-binding region" description="H-T-H motif" evidence="4">
    <location>
        <begin position="32"/>
        <end position="51"/>
    </location>
</feature>
<evidence type="ECO:0000313" key="6">
    <source>
        <dbReference type="EMBL" id="GGY12696.1"/>
    </source>
</evidence>
<dbReference type="InterPro" id="IPR009057">
    <property type="entry name" value="Homeodomain-like_sf"/>
</dbReference>
<dbReference type="AlphaFoldDB" id="A0A918P1Q6"/>
<evidence type="ECO:0000313" key="7">
    <source>
        <dbReference type="Proteomes" id="UP000645257"/>
    </source>
</evidence>
<dbReference type="Gene3D" id="1.10.10.60">
    <property type="entry name" value="Homeodomain-like"/>
    <property type="match status" value="1"/>
</dbReference>
<dbReference type="RefSeq" id="WP_189532866.1">
    <property type="nucleotide sequence ID" value="NZ_BMYX01000006.1"/>
</dbReference>
<reference evidence="6" key="2">
    <citation type="submission" date="2020-09" db="EMBL/GenBank/DDBJ databases">
        <authorList>
            <person name="Sun Q."/>
            <person name="Kim S."/>
        </authorList>
    </citation>
    <scope>NUCLEOTIDE SEQUENCE</scope>
    <source>
        <strain evidence="6">KCTC 32182</strain>
    </source>
</reference>
<name>A0A918P1Q6_9NEIS</name>
<sequence length="191" mass="20712">MRYPRDHKTVIRQKIIDTAALRFRSEGIQSVGIANLMADLGLTHGGFYAHFKDKEDLVAAACRHSLGQLADEWRSRFDAAGPDALREAVGAYLAQNDAPLPPAPCPVATLAGELARRDNPSRQAFTDGIEQLLAELRKAMAGKRHVLELSPESLLALMAGAQLLAGTVSDPALARRLAASLQWKEEPLPAR</sequence>
<dbReference type="PROSITE" id="PS50977">
    <property type="entry name" value="HTH_TETR_2"/>
    <property type="match status" value="1"/>
</dbReference>
<keyword evidence="2 4" id="KW-0238">DNA-binding</keyword>
<dbReference type="SUPFAM" id="SSF46689">
    <property type="entry name" value="Homeodomain-like"/>
    <property type="match status" value="1"/>
</dbReference>
<dbReference type="InterPro" id="IPR001647">
    <property type="entry name" value="HTH_TetR"/>
</dbReference>